<reference evidence="2" key="2">
    <citation type="submission" date="2017-12" db="EMBL/GenBank/DDBJ databases">
        <title>Genome sequence of the Bar-tailed Godwit (Limosa lapponica baueri).</title>
        <authorList>
            <person name="Lima N.C.B."/>
            <person name="Parody-Merino A.M."/>
            <person name="Battley P.F."/>
            <person name="Fidler A.E."/>
            <person name="Prosdocimi F."/>
        </authorList>
    </citation>
    <scope>NUCLEOTIDE SEQUENCE [LARGE SCALE GENOMIC DNA]</scope>
</reference>
<reference evidence="2" key="1">
    <citation type="submission" date="2017-11" db="EMBL/GenBank/DDBJ databases">
        <authorList>
            <person name="Lima N.C."/>
            <person name="Parody-Merino A.M."/>
            <person name="Battley P.F."/>
            <person name="Fidler A.E."/>
            <person name="Prosdocimi F."/>
        </authorList>
    </citation>
    <scope>NUCLEOTIDE SEQUENCE [LARGE SCALE GENOMIC DNA]</scope>
</reference>
<name>A0A2I0UHB7_LIMLA</name>
<keyword evidence="2" id="KW-1185">Reference proteome</keyword>
<evidence type="ECO:0000313" key="1">
    <source>
        <dbReference type="EMBL" id="PKU45449.1"/>
    </source>
</evidence>
<protein>
    <submittedName>
        <fullName evidence="1">Uncharacterized protein</fullName>
    </submittedName>
</protein>
<dbReference type="Proteomes" id="UP000233556">
    <property type="component" value="Unassembled WGS sequence"/>
</dbReference>
<proteinExistence type="predicted"/>
<sequence length="168" mass="19625">MLTGRWHVLDFHPDMDPGHSQVGIHLGLRDGVRVNRGCCREGVPQRFAELIQVTRSPRSWIHEITRIFPKADELQVTFELETRSEEQNQIQMAQKGTCTNLIKSTGNGHYTLHQKYECTQHQYHAKIPEETGMKKCCDVKRSVWHDAVPKWPRKRWIPLDVEFTQPTK</sequence>
<dbReference type="AlphaFoldDB" id="A0A2I0UHB7"/>
<organism evidence="1 2">
    <name type="scientific">Limosa lapponica baueri</name>
    <dbReference type="NCBI Taxonomy" id="1758121"/>
    <lineage>
        <taxon>Eukaryota</taxon>
        <taxon>Metazoa</taxon>
        <taxon>Chordata</taxon>
        <taxon>Craniata</taxon>
        <taxon>Vertebrata</taxon>
        <taxon>Euteleostomi</taxon>
        <taxon>Archelosauria</taxon>
        <taxon>Archosauria</taxon>
        <taxon>Dinosauria</taxon>
        <taxon>Saurischia</taxon>
        <taxon>Theropoda</taxon>
        <taxon>Coelurosauria</taxon>
        <taxon>Aves</taxon>
        <taxon>Neognathae</taxon>
        <taxon>Neoaves</taxon>
        <taxon>Charadriiformes</taxon>
        <taxon>Scolopacidae</taxon>
        <taxon>Limosa</taxon>
    </lineage>
</organism>
<gene>
    <name evidence="1" type="ORF">llap_4241</name>
</gene>
<dbReference type="EMBL" id="KZ505759">
    <property type="protein sequence ID" value="PKU45449.1"/>
    <property type="molecule type" value="Genomic_DNA"/>
</dbReference>
<evidence type="ECO:0000313" key="2">
    <source>
        <dbReference type="Proteomes" id="UP000233556"/>
    </source>
</evidence>
<accession>A0A2I0UHB7</accession>